<dbReference type="EMBL" id="SJSA01000001">
    <property type="protein sequence ID" value="TGG39965.1"/>
    <property type="molecule type" value="Genomic_DNA"/>
</dbReference>
<dbReference type="Pfam" id="PF01381">
    <property type="entry name" value="HTH_3"/>
    <property type="match status" value="1"/>
</dbReference>
<name>A0A4Z0V880_9BACT</name>
<dbReference type="PROSITE" id="PS50943">
    <property type="entry name" value="HTH_CROC1"/>
    <property type="match status" value="1"/>
</dbReference>
<dbReference type="GeneID" id="82149012"/>
<sequence>MKRNSIIETRRAKVLPEVRQRVDLSFRIVDRIHNILEEQGLKQKDLATMLNKKESEISKWMRGTHNFTIETISLIEKTLGTRILQVVGF</sequence>
<evidence type="ECO:0000313" key="3">
    <source>
        <dbReference type="Proteomes" id="UP000297635"/>
    </source>
</evidence>
<feature type="domain" description="HTH cro/C1-type" evidence="1">
    <location>
        <begin position="32"/>
        <end position="86"/>
    </location>
</feature>
<evidence type="ECO:0000259" key="1">
    <source>
        <dbReference type="PROSITE" id="PS50943"/>
    </source>
</evidence>
<dbReference type="SUPFAM" id="SSF47413">
    <property type="entry name" value="lambda repressor-like DNA-binding domains"/>
    <property type="match status" value="1"/>
</dbReference>
<gene>
    <name evidence="2" type="ORF">EZ315_04345</name>
</gene>
<dbReference type="CDD" id="cd00093">
    <property type="entry name" value="HTH_XRE"/>
    <property type="match status" value="1"/>
</dbReference>
<organism evidence="2 3">
    <name type="scientific">Duncaniella freteri</name>
    <dbReference type="NCBI Taxonomy" id="2530391"/>
    <lineage>
        <taxon>Bacteria</taxon>
        <taxon>Pseudomonadati</taxon>
        <taxon>Bacteroidota</taxon>
        <taxon>Bacteroidia</taxon>
        <taxon>Bacteroidales</taxon>
        <taxon>Muribaculaceae</taxon>
        <taxon>Duncaniella</taxon>
    </lineage>
</organism>
<dbReference type="SMART" id="SM00530">
    <property type="entry name" value="HTH_XRE"/>
    <property type="match status" value="1"/>
</dbReference>
<dbReference type="InterPro" id="IPR001387">
    <property type="entry name" value="Cro/C1-type_HTH"/>
</dbReference>
<comment type="caution">
    <text evidence="2">The sequence shown here is derived from an EMBL/GenBank/DDBJ whole genome shotgun (WGS) entry which is preliminary data.</text>
</comment>
<dbReference type="Proteomes" id="UP000297635">
    <property type="component" value="Unassembled WGS sequence"/>
</dbReference>
<accession>A0A4Z0V880</accession>
<dbReference type="GO" id="GO:0003677">
    <property type="term" value="F:DNA binding"/>
    <property type="evidence" value="ECO:0007669"/>
    <property type="project" value="InterPro"/>
</dbReference>
<protein>
    <submittedName>
        <fullName evidence="2">XRE family transcriptional regulator</fullName>
    </submittedName>
</protein>
<proteinExistence type="predicted"/>
<dbReference type="AlphaFoldDB" id="A0A4Z0V880"/>
<dbReference type="RefSeq" id="WP_135470930.1">
    <property type="nucleotide sequence ID" value="NZ_CASCNC010000025.1"/>
</dbReference>
<dbReference type="Gene3D" id="1.10.260.40">
    <property type="entry name" value="lambda repressor-like DNA-binding domains"/>
    <property type="match status" value="1"/>
</dbReference>
<evidence type="ECO:0000313" key="2">
    <source>
        <dbReference type="EMBL" id="TGG39965.1"/>
    </source>
</evidence>
<reference evidence="2 3" key="1">
    <citation type="submission" date="2019-02" db="EMBL/GenBank/DDBJ databases">
        <title>Isolation and identification of novel species under the genus Muribaculum.</title>
        <authorList>
            <person name="Miyake S."/>
            <person name="Ding Y."/>
            <person name="Low A."/>
            <person name="Soh M."/>
            <person name="Seedorf H."/>
        </authorList>
    </citation>
    <scope>NUCLEOTIDE SEQUENCE [LARGE SCALE GENOMIC DNA]</scope>
    <source>
        <strain evidence="2 3">TLL-A3</strain>
    </source>
</reference>
<keyword evidence="3" id="KW-1185">Reference proteome</keyword>
<dbReference type="InterPro" id="IPR010982">
    <property type="entry name" value="Lambda_DNA-bd_dom_sf"/>
</dbReference>